<dbReference type="Pfam" id="PF00702">
    <property type="entry name" value="Hydrolase"/>
    <property type="match status" value="1"/>
</dbReference>
<dbReference type="InterPro" id="IPR018303">
    <property type="entry name" value="ATPase_P-typ_P_site"/>
</dbReference>
<keyword evidence="4" id="KW-0813">Transport</keyword>
<keyword evidence="10 18" id="KW-1278">Translocase</keyword>
<name>A0A7R8Z604_TIMDO</name>
<evidence type="ECO:0000259" key="22">
    <source>
        <dbReference type="Pfam" id="PF16212"/>
    </source>
</evidence>
<dbReference type="InterPro" id="IPR023299">
    <property type="entry name" value="ATPase_P-typ_cyto_dom_N"/>
</dbReference>
<dbReference type="GO" id="GO:0006890">
    <property type="term" value="P:retrograde vesicle-mediated transport, Golgi to endoplasmic reticulum"/>
    <property type="evidence" value="ECO:0007669"/>
    <property type="project" value="TreeGrafter"/>
</dbReference>
<comment type="cofactor">
    <cofactor evidence="1 17">
        <name>Mg(2+)</name>
        <dbReference type="ChEBI" id="CHEBI:18420"/>
    </cofactor>
</comment>
<dbReference type="InterPro" id="IPR032630">
    <property type="entry name" value="P_typ_ATPase_c"/>
</dbReference>
<dbReference type="PANTHER" id="PTHR24092:SF5">
    <property type="entry name" value="PHOSPHOLIPID-TRANSPORTING ATPASE"/>
    <property type="match status" value="1"/>
</dbReference>
<evidence type="ECO:0000313" key="23">
    <source>
        <dbReference type="EMBL" id="CAD7195216.1"/>
    </source>
</evidence>
<dbReference type="SUPFAM" id="SSF56784">
    <property type="entry name" value="HAD-like"/>
    <property type="match status" value="1"/>
</dbReference>
<feature type="binding site" evidence="16">
    <location>
        <position position="939"/>
    </location>
    <ligand>
        <name>ATP</name>
        <dbReference type="ChEBI" id="CHEBI:30616"/>
    </ligand>
</feature>
<keyword evidence="13 18" id="KW-0472">Membrane</keyword>
<dbReference type="SFLD" id="SFLDF00027">
    <property type="entry name" value="p-type_atpase"/>
    <property type="match status" value="1"/>
</dbReference>
<sequence>MQVRKGAATCYTLLYTQGTPDKRDSRYDANSQFASLRYSGSKCVMRDQMDYVTFDTPKLEGKADKKNQRRCCCWFWRRCCRERELRSRTIVIGQHSPEKFPANVIRNQKYNFITFLPLVLFQQFKFFLNLYFLVMATSQFIPDIRIGYLYTYWGPLSFVLTVTIFREAVDDFRRYQRDKEVNSQRYRRLVRGKDSELVPSSKLRVGDLVVVEKDQRVPADLVLLRTTERSGACFVRTDQLDGETDWKLRLAVPATQKLDSDSQLFDIKAALFVEKPQRDIHSFIGTFTRVREAMCVIEVSASVWPSELVGYEWHCVIQILPCWQHDGYGSEDSLDVENTLWANCVVASGVALGVVVYTGSETRSVMNNSQPRSKVGLLDMEINQLTKVLFVAVLGLAIIMMCLKGFSGPWYRYMFRFVLLFSYIIPISLRVNLDMGKAFYSWSMQRDKEIAGTVVRSTTIPEELGRISYLLSDKTGTLTQNEMVFKKLHLGTVSFSTETFDEVLFRKSLFEFKTSFCLSGLVTTGVHLTLQVSSHLTTAFTQQAQVESVGPSPTHKVRRSEVTRVLEAVKALALCHNVTPVYEEQEIEESHSPGSGSLESQTEADQHYWQQKQESCVYQASSPDEVALVRWTEEVSLPLVRRDLVNMHLRTPSGQILSFTILQIFPFTSETKRMGIILKVGGLNWDQLEHEINSLVLVTETLLCLQEDQSGDITFYLKGADVVMSGIVQYNDWLEEECGNMAREGLRTLVVAKKSLTEEQYLEFETRYNAARMSVSDRVAQVAAVVESLEREMELLCVTGVEDRLQDRVRPTLELLRNAGIKIWMLTGDKLETATCIAKSSRLVSRTQGLHVFKAVVTRTDAHLELNTFRKKQDCALVISGDSLEVCLQYYQHEFLELACGCPAVVCCRCSPTQKAEVVRLIQRHTGKRTAAVGDGGNDVSMIQAADAGIGIAGREGHQASLAADFSIPQFSHLARLLLVHGRRSYKRSASLSQFVIHRGLIITTMQAVFSSVFYFSSVALYQGFLMVGYATVYTMFPVFSLVLDKDVSGKIALTYPELYKELSKGRSLSFKTFLMWVLISIYQGGVIMYGALVLFEDEFIHIVAISFTSLILTELIMVALTVRTWHIIMVMAELFSLALYILSLVVLKDYFDAEFIQTTDFLWKVLIITLVSCLPLYILKFLRKKFSPPSYSKLS</sequence>
<evidence type="ECO:0000256" key="10">
    <source>
        <dbReference type="ARBA" id="ARBA00022967"/>
    </source>
</evidence>
<feature type="binding site" evidence="16">
    <location>
        <position position="473"/>
    </location>
    <ligand>
        <name>ATP</name>
        <dbReference type="ChEBI" id="CHEBI:30616"/>
    </ligand>
</feature>
<feature type="domain" description="P-type ATPase A" evidence="20">
    <location>
        <begin position="187"/>
        <end position="362"/>
    </location>
</feature>
<evidence type="ECO:0000256" key="2">
    <source>
        <dbReference type="ARBA" id="ARBA00004127"/>
    </source>
</evidence>
<feature type="domain" description="P-type ATPase N-terminal" evidence="21">
    <location>
        <begin position="96"/>
        <end position="153"/>
    </location>
</feature>
<feature type="binding site" evidence="16">
    <location>
        <position position="625"/>
    </location>
    <ligand>
        <name>ATP</name>
        <dbReference type="ChEBI" id="CHEBI:30616"/>
    </ligand>
</feature>
<dbReference type="GO" id="GO:0006897">
    <property type="term" value="P:endocytosis"/>
    <property type="evidence" value="ECO:0007669"/>
    <property type="project" value="TreeGrafter"/>
</dbReference>
<feature type="binding site" evidence="17">
    <location>
        <position position="473"/>
    </location>
    <ligand>
        <name>Mg(2+)</name>
        <dbReference type="ChEBI" id="CHEBI:18420"/>
    </ligand>
</feature>
<evidence type="ECO:0000256" key="17">
    <source>
        <dbReference type="PIRSR" id="PIRSR606539-3"/>
    </source>
</evidence>
<dbReference type="InterPro" id="IPR008250">
    <property type="entry name" value="ATPase_P-typ_transduc_dom_A_sf"/>
</dbReference>
<feature type="transmembrane region" description="Helical" evidence="18">
    <location>
        <begin position="112"/>
        <end position="134"/>
    </location>
</feature>
<feature type="transmembrane region" description="Helical" evidence="18">
    <location>
        <begin position="1022"/>
        <end position="1044"/>
    </location>
</feature>
<evidence type="ECO:0000256" key="11">
    <source>
        <dbReference type="ARBA" id="ARBA00022989"/>
    </source>
</evidence>
<dbReference type="InterPro" id="IPR023298">
    <property type="entry name" value="ATPase_P-typ_TM_dom_sf"/>
</dbReference>
<dbReference type="SUPFAM" id="SSF81660">
    <property type="entry name" value="Metal cation-transporting ATPase, ATP-binding domain N"/>
    <property type="match status" value="1"/>
</dbReference>
<feature type="binding site" evidence="17">
    <location>
        <position position="935"/>
    </location>
    <ligand>
        <name>Mg(2+)</name>
        <dbReference type="ChEBI" id="CHEBI:18420"/>
    </ligand>
</feature>
<dbReference type="SUPFAM" id="SSF81665">
    <property type="entry name" value="Calcium ATPase, transmembrane domain M"/>
    <property type="match status" value="1"/>
</dbReference>
<evidence type="ECO:0000256" key="14">
    <source>
        <dbReference type="ARBA" id="ARBA00034036"/>
    </source>
</evidence>
<dbReference type="PRINTS" id="PR00119">
    <property type="entry name" value="CATATPASE"/>
</dbReference>
<gene>
    <name evidence="23" type="ORF">TDIB3V08_LOCUS1618</name>
</gene>
<dbReference type="GO" id="GO:0005886">
    <property type="term" value="C:plasma membrane"/>
    <property type="evidence" value="ECO:0007669"/>
    <property type="project" value="TreeGrafter"/>
</dbReference>
<dbReference type="Gene3D" id="3.40.1110.10">
    <property type="entry name" value="Calcium-transporting ATPase, cytoplasmic domain N"/>
    <property type="match status" value="2"/>
</dbReference>
<evidence type="ECO:0000259" key="21">
    <source>
        <dbReference type="Pfam" id="PF16209"/>
    </source>
</evidence>
<keyword evidence="12" id="KW-0445">Lipid transport</keyword>
<comment type="similarity">
    <text evidence="3 18">Belongs to the cation transport ATPase (P-type) (TC 3.A.3) family. Type IV subfamily.</text>
</comment>
<dbReference type="PROSITE" id="PS00154">
    <property type="entry name" value="ATPASE_E1_E2"/>
    <property type="match status" value="1"/>
</dbReference>
<evidence type="ECO:0000256" key="6">
    <source>
        <dbReference type="ARBA" id="ARBA00022723"/>
    </source>
</evidence>
<dbReference type="NCBIfam" id="TIGR01494">
    <property type="entry name" value="ATPase_P-type"/>
    <property type="match status" value="2"/>
</dbReference>
<dbReference type="EC" id="7.6.2.1" evidence="18"/>
<evidence type="ECO:0000259" key="20">
    <source>
        <dbReference type="Pfam" id="PF00122"/>
    </source>
</evidence>
<feature type="binding site" evidence="16">
    <location>
        <position position="828"/>
    </location>
    <ligand>
        <name>ATP</name>
        <dbReference type="ChEBI" id="CHEBI:30616"/>
    </ligand>
</feature>
<feature type="binding site" evidence="16">
    <location>
        <position position="667"/>
    </location>
    <ligand>
        <name>ATP</name>
        <dbReference type="ChEBI" id="CHEBI:30616"/>
    </ligand>
</feature>
<dbReference type="Gene3D" id="1.20.1110.10">
    <property type="entry name" value="Calcium-transporting ATPase, transmembrane domain"/>
    <property type="match status" value="1"/>
</dbReference>
<evidence type="ECO:0000256" key="12">
    <source>
        <dbReference type="ARBA" id="ARBA00023055"/>
    </source>
</evidence>
<evidence type="ECO:0000256" key="1">
    <source>
        <dbReference type="ARBA" id="ARBA00001946"/>
    </source>
</evidence>
<feature type="transmembrane region" description="Helical" evidence="18">
    <location>
        <begin position="388"/>
        <end position="407"/>
    </location>
</feature>
<dbReference type="InterPro" id="IPR023214">
    <property type="entry name" value="HAD_sf"/>
</dbReference>
<dbReference type="SFLD" id="SFLDS00003">
    <property type="entry name" value="Haloacid_Dehalogenase"/>
    <property type="match status" value="1"/>
</dbReference>
<keyword evidence="11 18" id="KW-1133">Transmembrane helix</keyword>
<feature type="transmembrane region" description="Helical" evidence="18">
    <location>
        <begin position="996"/>
        <end position="1016"/>
    </location>
</feature>
<dbReference type="GO" id="GO:0140326">
    <property type="term" value="F:ATPase-coupled intramembrane lipid transporter activity"/>
    <property type="evidence" value="ECO:0007669"/>
    <property type="project" value="UniProtKB-EC"/>
</dbReference>
<dbReference type="InterPro" id="IPR036412">
    <property type="entry name" value="HAD-like_sf"/>
</dbReference>
<keyword evidence="8 16" id="KW-0067">ATP-binding</keyword>
<evidence type="ECO:0000256" key="8">
    <source>
        <dbReference type="ARBA" id="ARBA00022840"/>
    </source>
</evidence>
<feature type="binding site" evidence="16">
    <location>
        <position position="915"/>
    </location>
    <ligand>
        <name>ATP</name>
        <dbReference type="ChEBI" id="CHEBI:30616"/>
    </ligand>
</feature>
<evidence type="ECO:0000256" key="4">
    <source>
        <dbReference type="ARBA" id="ARBA00022448"/>
    </source>
</evidence>
<dbReference type="PANTHER" id="PTHR24092">
    <property type="entry name" value="PROBABLE PHOSPHOLIPID-TRANSPORTING ATPASE"/>
    <property type="match status" value="1"/>
</dbReference>
<dbReference type="FunFam" id="3.40.50.1000:FF:000009">
    <property type="entry name" value="Phospholipid-transporting ATPase"/>
    <property type="match status" value="1"/>
</dbReference>
<keyword evidence="7 16" id="KW-0547">Nucleotide-binding</keyword>
<feature type="region of interest" description="Disordered" evidence="19">
    <location>
        <begin position="585"/>
        <end position="604"/>
    </location>
</feature>
<accession>A0A7R8Z604</accession>
<dbReference type="GO" id="GO:0000287">
    <property type="term" value="F:magnesium ion binding"/>
    <property type="evidence" value="ECO:0007669"/>
    <property type="project" value="UniProtKB-UniRule"/>
</dbReference>
<feature type="binding site" evidence="16">
    <location>
        <position position="474"/>
    </location>
    <ligand>
        <name>ATP</name>
        <dbReference type="ChEBI" id="CHEBI:30616"/>
    </ligand>
</feature>
<feature type="transmembrane region" description="Helical" evidence="18">
    <location>
        <begin position="146"/>
        <end position="165"/>
    </location>
</feature>
<keyword evidence="5 18" id="KW-0812">Transmembrane</keyword>
<evidence type="ECO:0000256" key="7">
    <source>
        <dbReference type="ARBA" id="ARBA00022741"/>
    </source>
</evidence>
<dbReference type="Gene3D" id="3.40.50.1000">
    <property type="entry name" value="HAD superfamily/HAD-like"/>
    <property type="match status" value="2"/>
</dbReference>
<feature type="binding site" evidence="16">
    <location>
        <position position="827"/>
    </location>
    <ligand>
        <name>ATP</name>
        <dbReference type="ChEBI" id="CHEBI:30616"/>
    </ligand>
</feature>
<evidence type="ECO:0000256" key="5">
    <source>
        <dbReference type="ARBA" id="ARBA00022692"/>
    </source>
</evidence>
<feature type="transmembrane region" description="Helical" evidence="18">
    <location>
        <begin position="1162"/>
        <end position="1180"/>
    </location>
</feature>
<evidence type="ECO:0000256" key="3">
    <source>
        <dbReference type="ARBA" id="ARBA00008109"/>
    </source>
</evidence>
<feature type="transmembrane region" description="Helical" evidence="18">
    <location>
        <begin position="1128"/>
        <end position="1147"/>
    </location>
</feature>
<dbReference type="InterPro" id="IPR032631">
    <property type="entry name" value="P-type_ATPase_N"/>
</dbReference>
<proteinExistence type="inferred from homology"/>
<dbReference type="InterPro" id="IPR044492">
    <property type="entry name" value="P_typ_ATPase_HD_dom"/>
</dbReference>
<feature type="domain" description="P-type ATPase C-terminal" evidence="22">
    <location>
        <begin position="962"/>
        <end position="1189"/>
    </location>
</feature>
<dbReference type="GO" id="GO:0016887">
    <property type="term" value="F:ATP hydrolysis activity"/>
    <property type="evidence" value="ECO:0007669"/>
    <property type="project" value="InterPro"/>
</dbReference>
<dbReference type="GO" id="GO:0005802">
    <property type="term" value="C:trans-Golgi network"/>
    <property type="evidence" value="ECO:0007669"/>
    <property type="project" value="TreeGrafter"/>
</dbReference>
<feature type="transmembrane region" description="Helical" evidence="18">
    <location>
        <begin position="1100"/>
        <end position="1121"/>
    </location>
</feature>
<dbReference type="InterPro" id="IPR059000">
    <property type="entry name" value="ATPase_P-type_domA"/>
</dbReference>
<dbReference type="NCBIfam" id="TIGR01652">
    <property type="entry name" value="ATPase-Plipid"/>
    <property type="match status" value="1"/>
</dbReference>
<feature type="transmembrane region" description="Helical" evidence="18">
    <location>
        <begin position="1074"/>
        <end position="1094"/>
    </location>
</feature>
<protein>
    <recommendedName>
        <fullName evidence="18">Phospholipid-transporting ATPase</fullName>
        <ecNumber evidence="18">7.6.2.1</ecNumber>
    </recommendedName>
</protein>
<dbReference type="Pfam" id="PF16209">
    <property type="entry name" value="PhoLip_ATPase_N"/>
    <property type="match status" value="1"/>
</dbReference>
<evidence type="ECO:0000256" key="16">
    <source>
        <dbReference type="PIRSR" id="PIRSR606539-2"/>
    </source>
</evidence>
<dbReference type="InterPro" id="IPR001757">
    <property type="entry name" value="P_typ_ATPase"/>
</dbReference>
<feature type="binding site" evidence="16">
    <location>
        <position position="718"/>
    </location>
    <ligand>
        <name>ATP</name>
        <dbReference type="ChEBI" id="CHEBI:30616"/>
    </ligand>
</feature>
<evidence type="ECO:0000256" key="19">
    <source>
        <dbReference type="SAM" id="MobiDB-lite"/>
    </source>
</evidence>
<dbReference type="EMBL" id="OA564677">
    <property type="protein sequence ID" value="CAD7195216.1"/>
    <property type="molecule type" value="Genomic_DNA"/>
</dbReference>
<evidence type="ECO:0000256" key="15">
    <source>
        <dbReference type="PIRSR" id="PIRSR606539-1"/>
    </source>
</evidence>
<dbReference type="AlphaFoldDB" id="A0A7R8Z604"/>
<feature type="active site" description="4-aspartylphosphate intermediate" evidence="15">
    <location>
        <position position="473"/>
    </location>
</feature>
<dbReference type="Gene3D" id="2.70.150.10">
    <property type="entry name" value="Calcium-transporting ATPase, cytoplasmic transduction domain A"/>
    <property type="match status" value="2"/>
</dbReference>
<evidence type="ECO:0000256" key="18">
    <source>
        <dbReference type="RuleBase" id="RU362033"/>
    </source>
</evidence>
<feature type="compositionally biased region" description="Polar residues" evidence="19">
    <location>
        <begin position="592"/>
        <end position="604"/>
    </location>
</feature>
<feature type="binding site" evidence="17">
    <location>
        <position position="939"/>
    </location>
    <ligand>
        <name>Mg(2+)</name>
        <dbReference type="ChEBI" id="CHEBI:18420"/>
    </ligand>
</feature>
<keyword evidence="9 17" id="KW-0460">Magnesium</keyword>
<dbReference type="Pfam" id="PF16212">
    <property type="entry name" value="PhoLip_ATPase_C"/>
    <property type="match status" value="1"/>
</dbReference>
<feature type="binding site" evidence="17">
    <location>
        <position position="475"/>
    </location>
    <ligand>
        <name>Mg(2+)</name>
        <dbReference type="ChEBI" id="CHEBI:18420"/>
    </ligand>
</feature>
<organism evidence="23">
    <name type="scientific">Timema douglasi</name>
    <name type="common">Walking stick</name>
    <dbReference type="NCBI Taxonomy" id="61478"/>
    <lineage>
        <taxon>Eukaryota</taxon>
        <taxon>Metazoa</taxon>
        <taxon>Ecdysozoa</taxon>
        <taxon>Arthropoda</taxon>
        <taxon>Hexapoda</taxon>
        <taxon>Insecta</taxon>
        <taxon>Pterygota</taxon>
        <taxon>Neoptera</taxon>
        <taxon>Polyneoptera</taxon>
        <taxon>Phasmatodea</taxon>
        <taxon>Timematodea</taxon>
        <taxon>Timematoidea</taxon>
        <taxon>Timematidae</taxon>
        <taxon>Timema</taxon>
    </lineage>
</organism>
<feature type="binding site" evidence="16">
    <location>
        <position position="829"/>
    </location>
    <ligand>
        <name>ATP</name>
        <dbReference type="ChEBI" id="CHEBI:30616"/>
    </ligand>
</feature>
<keyword evidence="6 17" id="KW-0479">Metal-binding</keyword>
<comment type="subcellular location">
    <subcellularLocation>
        <location evidence="2">Endomembrane system</location>
        <topology evidence="2">Multi-pass membrane protein</topology>
    </subcellularLocation>
    <subcellularLocation>
        <location evidence="18">Membrane</location>
        <topology evidence="18">Multi-pass membrane protein</topology>
    </subcellularLocation>
</comment>
<dbReference type="SFLD" id="SFLDG00002">
    <property type="entry name" value="C1.7:_P-type_atpase_like"/>
    <property type="match status" value="1"/>
</dbReference>
<dbReference type="Pfam" id="PF00122">
    <property type="entry name" value="E1-E2_ATPase"/>
    <property type="match status" value="1"/>
</dbReference>
<dbReference type="GO" id="GO:0005524">
    <property type="term" value="F:ATP binding"/>
    <property type="evidence" value="ECO:0007669"/>
    <property type="project" value="UniProtKB-UniRule"/>
</dbReference>
<evidence type="ECO:0000256" key="9">
    <source>
        <dbReference type="ARBA" id="ARBA00022842"/>
    </source>
</evidence>
<comment type="catalytic activity">
    <reaction evidence="14 18">
        <text>ATP + H2O + phospholipidSide 1 = ADP + phosphate + phospholipidSide 2.</text>
        <dbReference type="EC" id="7.6.2.1"/>
    </reaction>
</comment>
<feature type="binding site" evidence="16">
    <location>
        <position position="938"/>
    </location>
    <ligand>
        <name>ATP</name>
        <dbReference type="ChEBI" id="CHEBI:30616"/>
    </ligand>
</feature>
<dbReference type="GO" id="GO:0005768">
    <property type="term" value="C:endosome"/>
    <property type="evidence" value="ECO:0007669"/>
    <property type="project" value="TreeGrafter"/>
</dbReference>
<dbReference type="SUPFAM" id="SSF81653">
    <property type="entry name" value="Calcium ATPase, transduction domain A"/>
    <property type="match status" value="1"/>
</dbReference>
<dbReference type="CDD" id="cd07541">
    <property type="entry name" value="P-type_ATPase_APLT_Neo1-like"/>
    <property type="match status" value="1"/>
</dbReference>
<feature type="binding site" evidence="16">
    <location>
        <position position="475"/>
    </location>
    <ligand>
        <name>ATP</name>
        <dbReference type="ChEBI" id="CHEBI:30616"/>
    </ligand>
</feature>
<evidence type="ECO:0000256" key="13">
    <source>
        <dbReference type="ARBA" id="ARBA00023136"/>
    </source>
</evidence>
<feature type="binding site" evidence="16">
    <location>
        <position position="909"/>
    </location>
    <ligand>
        <name>ATP</name>
        <dbReference type="ChEBI" id="CHEBI:30616"/>
    </ligand>
</feature>
<feature type="binding site" evidence="16">
    <location>
        <position position="747"/>
    </location>
    <ligand>
        <name>ATP</name>
        <dbReference type="ChEBI" id="CHEBI:30616"/>
    </ligand>
</feature>
<dbReference type="InterPro" id="IPR006539">
    <property type="entry name" value="P-type_ATPase_IV"/>
</dbReference>
<dbReference type="GO" id="GO:0045332">
    <property type="term" value="P:phospholipid translocation"/>
    <property type="evidence" value="ECO:0007669"/>
    <property type="project" value="TreeGrafter"/>
</dbReference>
<reference evidence="23" key="1">
    <citation type="submission" date="2020-11" db="EMBL/GenBank/DDBJ databases">
        <authorList>
            <person name="Tran Van P."/>
        </authorList>
    </citation>
    <scope>NUCLEOTIDE SEQUENCE</scope>
</reference>